<name>A0A4Z0RLX5_WEICO</name>
<dbReference type="GeneID" id="57978787"/>
<dbReference type="Pfam" id="PF00440">
    <property type="entry name" value="TetR_N"/>
    <property type="match status" value="1"/>
</dbReference>
<dbReference type="EMBL" id="JAAOCP010000013">
    <property type="protein sequence ID" value="MBJ7639634.1"/>
    <property type="molecule type" value="Genomic_DNA"/>
</dbReference>
<dbReference type="InterPro" id="IPR009057">
    <property type="entry name" value="Homeodomain-like_sf"/>
</dbReference>
<evidence type="ECO:0000259" key="3">
    <source>
        <dbReference type="PROSITE" id="PS50977"/>
    </source>
</evidence>
<accession>A0A4Z0RLX5</accession>
<dbReference type="PROSITE" id="PS01081">
    <property type="entry name" value="HTH_TETR_1"/>
    <property type="match status" value="1"/>
</dbReference>
<keyword evidence="6" id="KW-1185">Reference proteome</keyword>
<dbReference type="SUPFAM" id="SSF46689">
    <property type="entry name" value="Homeodomain-like"/>
    <property type="match status" value="1"/>
</dbReference>
<dbReference type="PROSITE" id="PS50977">
    <property type="entry name" value="HTH_TETR_2"/>
    <property type="match status" value="1"/>
</dbReference>
<reference evidence="5 6" key="2">
    <citation type="journal article" date="2021" name="Int. J. Food Microbiol.">
        <title>Safety demonstration of a microbial species for use in the food chain: Weissella confusa.</title>
        <authorList>
            <person name="Bourdichon F."/>
            <person name="Patrone V."/>
            <person name="Fontana A."/>
            <person name="Milani G."/>
            <person name="Morelli L."/>
        </authorList>
    </citation>
    <scope>NUCLEOTIDE SEQUENCE [LARGE SCALE GENOMIC DNA]</scope>
    <source>
        <strain evidence="4">CCUG 30943</strain>
        <strain evidence="5 6">CCUG 43002</strain>
    </source>
</reference>
<evidence type="ECO:0000313" key="6">
    <source>
        <dbReference type="Proteomes" id="UP000728106"/>
    </source>
</evidence>
<evidence type="ECO:0000256" key="1">
    <source>
        <dbReference type="ARBA" id="ARBA00023125"/>
    </source>
</evidence>
<evidence type="ECO:0000313" key="4">
    <source>
        <dbReference type="EMBL" id="MBJ7631822.1"/>
    </source>
</evidence>
<dbReference type="Gene3D" id="1.10.357.10">
    <property type="entry name" value="Tetracycline Repressor, domain 2"/>
    <property type="match status" value="1"/>
</dbReference>
<dbReference type="Proteomes" id="UP000728106">
    <property type="component" value="Unassembled WGS sequence"/>
</dbReference>
<dbReference type="PRINTS" id="PR00455">
    <property type="entry name" value="HTHTETR"/>
</dbReference>
<organism evidence="5 6">
    <name type="scientific">Weissella confusa</name>
    <name type="common">Lactobacillus confusus</name>
    <dbReference type="NCBI Taxonomy" id="1583"/>
    <lineage>
        <taxon>Bacteria</taxon>
        <taxon>Bacillati</taxon>
        <taxon>Bacillota</taxon>
        <taxon>Bacilli</taxon>
        <taxon>Lactobacillales</taxon>
        <taxon>Lactobacillaceae</taxon>
        <taxon>Weissella</taxon>
    </lineage>
</organism>
<dbReference type="EMBL" id="JAAOCX010000002">
    <property type="protein sequence ID" value="MBJ7631822.1"/>
    <property type="molecule type" value="Genomic_DNA"/>
</dbReference>
<dbReference type="InterPro" id="IPR050109">
    <property type="entry name" value="HTH-type_TetR-like_transc_reg"/>
</dbReference>
<gene>
    <name evidence="5" type="ORF">HAU20_09635</name>
    <name evidence="4" type="ORF">HAU43_01710</name>
</gene>
<evidence type="ECO:0000256" key="2">
    <source>
        <dbReference type="PROSITE-ProRule" id="PRU00335"/>
    </source>
</evidence>
<dbReference type="InterPro" id="IPR023772">
    <property type="entry name" value="DNA-bd_HTH_TetR-type_CS"/>
</dbReference>
<dbReference type="AlphaFoldDB" id="A0A4Z0RLX5"/>
<comment type="caution">
    <text evidence="5">The sequence shown here is derived from an EMBL/GenBank/DDBJ whole genome shotgun (WGS) entry which is preliminary data.</text>
</comment>
<reference evidence="5" key="1">
    <citation type="submission" date="2020-02" db="EMBL/GenBank/DDBJ databases">
        <authorList>
            <person name="Fontana A."/>
            <person name="Patrone V."/>
            <person name="Morelli L."/>
        </authorList>
    </citation>
    <scope>NUCLEOTIDE SEQUENCE</scope>
    <source>
        <strain evidence="4">CCUG 30943</strain>
        <strain evidence="5">CCUG 43002</strain>
    </source>
</reference>
<dbReference type="RefSeq" id="WP_003607972.1">
    <property type="nucleotide sequence ID" value="NZ_ALXH01000125.1"/>
</dbReference>
<proteinExistence type="predicted"/>
<feature type="domain" description="HTH tetR-type" evidence="3">
    <location>
        <begin position="18"/>
        <end position="78"/>
    </location>
</feature>
<dbReference type="PANTHER" id="PTHR30055">
    <property type="entry name" value="HTH-TYPE TRANSCRIPTIONAL REGULATOR RUTR"/>
    <property type="match status" value="1"/>
</dbReference>
<sequence>MTNQVLSFDEWLTTTDMPDGKRRILRAAVSLFAQNGFHATSTAAIAQEAGLSDATMFKHFKNKNALLDAILAPLLEQLVPNVSEQFVTSVQDKATTIDDVIAFIVSDRWSFMQQNNQVIQVLINEALANTTLREHMISEIGPKLGHVTTILQGLMRSDSSINPQLTGYDLLRIIAGQLMIHFMSQYKFQTQLNNETVLANVTLMTQQALR</sequence>
<dbReference type="PANTHER" id="PTHR30055:SF222">
    <property type="entry name" value="REGULATORY PROTEIN"/>
    <property type="match status" value="1"/>
</dbReference>
<dbReference type="GO" id="GO:0006355">
    <property type="term" value="P:regulation of DNA-templated transcription"/>
    <property type="evidence" value="ECO:0007669"/>
    <property type="project" value="UniProtKB-ARBA"/>
</dbReference>
<dbReference type="InterPro" id="IPR001647">
    <property type="entry name" value="HTH_TetR"/>
</dbReference>
<protein>
    <submittedName>
        <fullName evidence="5">TetR/AcrR family transcriptional regulator</fullName>
    </submittedName>
</protein>
<dbReference type="Proteomes" id="UP000808038">
    <property type="component" value="Unassembled WGS sequence"/>
</dbReference>
<feature type="DNA-binding region" description="H-T-H motif" evidence="2">
    <location>
        <begin position="41"/>
        <end position="60"/>
    </location>
</feature>
<evidence type="ECO:0000313" key="5">
    <source>
        <dbReference type="EMBL" id="MBJ7639634.1"/>
    </source>
</evidence>
<keyword evidence="1 2" id="KW-0238">DNA-binding</keyword>
<dbReference type="GO" id="GO:0003677">
    <property type="term" value="F:DNA binding"/>
    <property type="evidence" value="ECO:0007669"/>
    <property type="project" value="UniProtKB-UniRule"/>
</dbReference>